<feature type="signal peptide" evidence="1">
    <location>
        <begin position="1"/>
        <end position="37"/>
    </location>
</feature>
<keyword evidence="1" id="KW-0732">Signal</keyword>
<name>A0A6A6FTS1_9PEZI</name>
<gene>
    <name evidence="2" type="ORF">CERZMDRAFT_92965</name>
</gene>
<dbReference type="Proteomes" id="UP000799539">
    <property type="component" value="Unassembled WGS sequence"/>
</dbReference>
<evidence type="ECO:0008006" key="4">
    <source>
        <dbReference type="Google" id="ProtNLM"/>
    </source>
</evidence>
<sequence>MLGYVRLEAQPSTSPRFKKPMAMLVQLLLSLKTVCLGAGITDERQWPPNVRATTAWDEGRPSEWVSSTLREKSLWSHEHISDHRPLSAFAYQTPEAPTP</sequence>
<feature type="chain" id="PRO_5025599627" description="Endonuclease/exonuclease/phosphatase domain-containing protein" evidence="1">
    <location>
        <begin position="38"/>
        <end position="99"/>
    </location>
</feature>
<evidence type="ECO:0000313" key="3">
    <source>
        <dbReference type="Proteomes" id="UP000799539"/>
    </source>
</evidence>
<proteinExistence type="predicted"/>
<keyword evidence="3" id="KW-1185">Reference proteome</keyword>
<organism evidence="2 3">
    <name type="scientific">Cercospora zeae-maydis SCOH1-5</name>
    <dbReference type="NCBI Taxonomy" id="717836"/>
    <lineage>
        <taxon>Eukaryota</taxon>
        <taxon>Fungi</taxon>
        <taxon>Dikarya</taxon>
        <taxon>Ascomycota</taxon>
        <taxon>Pezizomycotina</taxon>
        <taxon>Dothideomycetes</taxon>
        <taxon>Dothideomycetidae</taxon>
        <taxon>Mycosphaerellales</taxon>
        <taxon>Mycosphaerellaceae</taxon>
        <taxon>Cercospora</taxon>
    </lineage>
</organism>
<reference evidence="2" key="1">
    <citation type="journal article" date="2020" name="Stud. Mycol.">
        <title>101 Dothideomycetes genomes: a test case for predicting lifestyles and emergence of pathogens.</title>
        <authorList>
            <person name="Haridas S."/>
            <person name="Albert R."/>
            <person name="Binder M."/>
            <person name="Bloem J."/>
            <person name="Labutti K."/>
            <person name="Salamov A."/>
            <person name="Andreopoulos B."/>
            <person name="Baker S."/>
            <person name="Barry K."/>
            <person name="Bills G."/>
            <person name="Bluhm B."/>
            <person name="Cannon C."/>
            <person name="Castanera R."/>
            <person name="Culley D."/>
            <person name="Daum C."/>
            <person name="Ezra D."/>
            <person name="Gonzalez J."/>
            <person name="Henrissat B."/>
            <person name="Kuo A."/>
            <person name="Liang C."/>
            <person name="Lipzen A."/>
            <person name="Lutzoni F."/>
            <person name="Magnuson J."/>
            <person name="Mondo S."/>
            <person name="Nolan M."/>
            <person name="Ohm R."/>
            <person name="Pangilinan J."/>
            <person name="Park H.-J."/>
            <person name="Ramirez L."/>
            <person name="Alfaro M."/>
            <person name="Sun H."/>
            <person name="Tritt A."/>
            <person name="Yoshinaga Y."/>
            <person name="Zwiers L.-H."/>
            <person name="Turgeon B."/>
            <person name="Goodwin S."/>
            <person name="Spatafora J."/>
            <person name="Crous P."/>
            <person name="Grigoriev I."/>
        </authorList>
    </citation>
    <scope>NUCLEOTIDE SEQUENCE</scope>
    <source>
        <strain evidence="2">SCOH1-5</strain>
    </source>
</reference>
<evidence type="ECO:0000313" key="2">
    <source>
        <dbReference type="EMBL" id="KAF2216892.1"/>
    </source>
</evidence>
<evidence type="ECO:0000256" key="1">
    <source>
        <dbReference type="SAM" id="SignalP"/>
    </source>
</evidence>
<protein>
    <recommendedName>
        <fullName evidence="4">Endonuclease/exonuclease/phosphatase domain-containing protein</fullName>
    </recommendedName>
</protein>
<dbReference type="AlphaFoldDB" id="A0A6A6FTS1"/>
<accession>A0A6A6FTS1</accession>
<dbReference type="EMBL" id="ML992663">
    <property type="protein sequence ID" value="KAF2216892.1"/>
    <property type="molecule type" value="Genomic_DNA"/>
</dbReference>